<accession>A0ABS2RJN4</accession>
<protein>
    <submittedName>
        <fullName evidence="1">Uncharacterized protein YqeY</fullName>
    </submittedName>
</protein>
<sequence length="160" mass="16998">MSQPDSGLKEQLRNDLTAAIKGRDKVRSGTIRMVLAAITEAEVAGKQAVELSEQQVIDVVVREAKKRREAEEAYTAAGRPELAEKERAEAEVLADYLPEQLTPEEITALVADAIEQSGAAEQGMRAMGKVMGLVTPATKGRADGGTVAAEVKRQLAAAQG</sequence>
<comment type="caution">
    <text evidence="1">The sequence shown here is derived from an EMBL/GenBank/DDBJ whole genome shotgun (WGS) entry which is preliminary data.</text>
</comment>
<dbReference type="PANTHER" id="PTHR28055:SF1">
    <property type="entry name" value="ALTERED INHERITANCE OF MITOCHONDRIA PROTEIN 41, MITOCHONDRIAL"/>
    <property type="match status" value="1"/>
</dbReference>
<dbReference type="EMBL" id="JAFBCF010000001">
    <property type="protein sequence ID" value="MBM7799187.1"/>
    <property type="molecule type" value="Genomic_DNA"/>
</dbReference>
<gene>
    <name evidence="1" type="ORF">JOE57_002108</name>
</gene>
<dbReference type="Gene3D" id="1.10.10.410">
    <property type="match status" value="1"/>
</dbReference>
<proteinExistence type="predicted"/>
<dbReference type="Gene3D" id="1.10.1510.10">
    <property type="entry name" value="Uncharacterised protein YqeY/AIM41 PF09424, N-terminal domain"/>
    <property type="match status" value="1"/>
</dbReference>
<dbReference type="InterPro" id="IPR042184">
    <property type="entry name" value="YqeY/Aim41_N"/>
</dbReference>
<keyword evidence="2" id="KW-1185">Reference proteome</keyword>
<dbReference type="Pfam" id="PF09424">
    <property type="entry name" value="YqeY"/>
    <property type="match status" value="1"/>
</dbReference>
<dbReference type="InterPro" id="IPR003789">
    <property type="entry name" value="Asn/Gln_tRNA_amidoTrase-B-like"/>
</dbReference>
<dbReference type="Proteomes" id="UP000704762">
    <property type="component" value="Unassembled WGS sequence"/>
</dbReference>
<reference evidence="1 2" key="1">
    <citation type="submission" date="2021-01" db="EMBL/GenBank/DDBJ databases">
        <title>Sequencing the genomes of 1000 actinobacteria strains.</title>
        <authorList>
            <person name="Klenk H.-P."/>
        </authorList>
    </citation>
    <scope>NUCLEOTIDE SEQUENCE [LARGE SCALE GENOMIC DNA]</scope>
    <source>
        <strain evidence="1 2">DSM 18662</strain>
    </source>
</reference>
<name>A0ABS2RJN4_9ACTN</name>
<evidence type="ECO:0000313" key="1">
    <source>
        <dbReference type="EMBL" id="MBM7799187.1"/>
    </source>
</evidence>
<evidence type="ECO:0000313" key="2">
    <source>
        <dbReference type="Proteomes" id="UP000704762"/>
    </source>
</evidence>
<dbReference type="PANTHER" id="PTHR28055">
    <property type="entry name" value="ALTERED INHERITANCE OF MITOCHONDRIA PROTEIN 41, MITOCHONDRIAL"/>
    <property type="match status" value="1"/>
</dbReference>
<dbReference type="SUPFAM" id="SSF89095">
    <property type="entry name" value="GatB/YqeY motif"/>
    <property type="match status" value="1"/>
</dbReference>
<dbReference type="InterPro" id="IPR023168">
    <property type="entry name" value="GatB_Yqey_C_2"/>
</dbReference>
<dbReference type="RefSeq" id="WP_204917770.1">
    <property type="nucleotide sequence ID" value="NZ_BAAAQP010000001.1"/>
</dbReference>
<dbReference type="InterPro" id="IPR019004">
    <property type="entry name" value="YqeY/Aim41"/>
</dbReference>
<organism evidence="1 2">
    <name type="scientific">Microlunatus panaciterrae</name>
    <dbReference type="NCBI Taxonomy" id="400768"/>
    <lineage>
        <taxon>Bacteria</taxon>
        <taxon>Bacillati</taxon>
        <taxon>Actinomycetota</taxon>
        <taxon>Actinomycetes</taxon>
        <taxon>Propionibacteriales</taxon>
        <taxon>Propionibacteriaceae</taxon>
        <taxon>Microlunatus</taxon>
    </lineage>
</organism>